<feature type="transmembrane region" description="Helical" evidence="8">
    <location>
        <begin position="224"/>
        <end position="251"/>
    </location>
</feature>
<evidence type="ECO:0000256" key="3">
    <source>
        <dbReference type="ARBA" id="ARBA00022448"/>
    </source>
</evidence>
<comment type="subcellular location">
    <subcellularLocation>
        <location evidence="1">Cell membrane</location>
        <topology evidence="1">Multi-pass membrane protein</topology>
    </subcellularLocation>
</comment>
<feature type="transmembrane region" description="Helical" evidence="8">
    <location>
        <begin position="347"/>
        <end position="369"/>
    </location>
</feature>
<keyword evidence="5 8" id="KW-0812">Transmembrane</keyword>
<keyword evidence="4" id="KW-1003">Cell membrane</keyword>
<dbReference type="PROSITE" id="PS51012">
    <property type="entry name" value="ABC_TM2"/>
    <property type="match status" value="1"/>
</dbReference>
<reference evidence="10 11" key="1">
    <citation type="submission" date="2020-08" db="EMBL/GenBank/DDBJ databases">
        <title>Bridging the membrane lipid divide: bacteria of the FCB group superphylum have the potential to synthesize archaeal ether lipids.</title>
        <authorList>
            <person name="Villanueva L."/>
            <person name="Von Meijenfeldt F.A.B."/>
            <person name="Westbye A.B."/>
            <person name="Yadav S."/>
            <person name="Hopmans E.C."/>
            <person name="Dutilh B.E."/>
            <person name="Sinninghe Damste J.S."/>
        </authorList>
    </citation>
    <scope>NUCLEOTIDE SEQUENCE [LARGE SCALE GENOMIC DNA]</scope>
    <source>
        <strain evidence="10">NIOZ-UU36</strain>
    </source>
</reference>
<evidence type="ECO:0000256" key="1">
    <source>
        <dbReference type="ARBA" id="ARBA00004651"/>
    </source>
</evidence>
<feature type="transmembrane region" description="Helical" evidence="8">
    <location>
        <begin position="290"/>
        <end position="309"/>
    </location>
</feature>
<evidence type="ECO:0000256" key="4">
    <source>
        <dbReference type="ARBA" id="ARBA00022475"/>
    </source>
</evidence>
<keyword evidence="6 8" id="KW-1133">Transmembrane helix</keyword>
<evidence type="ECO:0000313" key="11">
    <source>
        <dbReference type="Proteomes" id="UP000614469"/>
    </source>
</evidence>
<keyword evidence="3" id="KW-0813">Transport</keyword>
<dbReference type="InterPro" id="IPR051449">
    <property type="entry name" value="ABC-2_transporter_component"/>
</dbReference>
<dbReference type="GO" id="GO:0140359">
    <property type="term" value="F:ABC-type transporter activity"/>
    <property type="evidence" value="ECO:0007669"/>
    <property type="project" value="InterPro"/>
</dbReference>
<accession>A0A8J6NNZ7</accession>
<organism evidence="10 11">
    <name type="scientific">Candidatus Desulfolinea nitratireducens</name>
    <dbReference type="NCBI Taxonomy" id="2841698"/>
    <lineage>
        <taxon>Bacteria</taxon>
        <taxon>Bacillati</taxon>
        <taxon>Chloroflexota</taxon>
        <taxon>Anaerolineae</taxon>
        <taxon>Anaerolineales</taxon>
        <taxon>Anaerolineales incertae sedis</taxon>
        <taxon>Candidatus Desulfolinea</taxon>
    </lineage>
</organism>
<dbReference type="Pfam" id="PF12698">
    <property type="entry name" value="ABC2_membrane_3"/>
    <property type="match status" value="1"/>
</dbReference>
<dbReference type="InterPro" id="IPR013525">
    <property type="entry name" value="ABC2_TM"/>
</dbReference>
<dbReference type="EMBL" id="JACNJN010000178">
    <property type="protein sequence ID" value="MBC8336616.1"/>
    <property type="molecule type" value="Genomic_DNA"/>
</dbReference>
<keyword evidence="7 8" id="KW-0472">Membrane</keyword>
<comment type="similarity">
    <text evidence="2">Belongs to the ABC-2 integral membrane protein family.</text>
</comment>
<dbReference type="InterPro" id="IPR047817">
    <property type="entry name" value="ABC2_TM_bact-type"/>
</dbReference>
<feature type="domain" description="ABC transmembrane type-2" evidence="9">
    <location>
        <begin position="138"/>
        <end position="372"/>
    </location>
</feature>
<evidence type="ECO:0000313" key="10">
    <source>
        <dbReference type="EMBL" id="MBC8336616.1"/>
    </source>
</evidence>
<comment type="caution">
    <text evidence="10">The sequence shown here is derived from an EMBL/GenBank/DDBJ whole genome shotgun (WGS) entry which is preliminary data.</text>
</comment>
<dbReference type="PANTHER" id="PTHR30294">
    <property type="entry name" value="MEMBRANE COMPONENT OF ABC TRANSPORTER YHHJ-RELATED"/>
    <property type="match status" value="1"/>
</dbReference>
<dbReference type="AlphaFoldDB" id="A0A8J6NNZ7"/>
<feature type="transmembrane region" description="Helical" evidence="8">
    <location>
        <begin position="20"/>
        <end position="41"/>
    </location>
</feature>
<proteinExistence type="inferred from homology"/>
<protein>
    <submittedName>
        <fullName evidence="10">ABC transporter permease</fullName>
    </submittedName>
</protein>
<feature type="transmembrane region" description="Helical" evidence="8">
    <location>
        <begin position="263"/>
        <end position="283"/>
    </location>
</feature>
<dbReference type="PANTHER" id="PTHR30294:SF29">
    <property type="entry name" value="MULTIDRUG ABC TRANSPORTER PERMEASE YBHS-RELATED"/>
    <property type="match status" value="1"/>
</dbReference>
<dbReference type="Proteomes" id="UP000614469">
    <property type="component" value="Unassembled WGS sequence"/>
</dbReference>
<evidence type="ECO:0000256" key="5">
    <source>
        <dbReference type="ARBA" id="ARBA00022692"/>
    </source>
</evidence>
<name>A0A8J6NNZ7_9CHLR</name>
<dbReference type="GO" id="GO:0005886">
    <property type="term" value="C:plasma membrane"/>
    <property type="evidence" value="ECO:0007669"/>
    <property type="project" value="UniProtKB-SubCell"/>
</dbReference>
<evidence type="ECO:0000256" key="7">
    <source>
        <dbReference type="ARBA" id="ARBA00023136"/>
    </source>
</evidence>
<evidence type="ECO:0000256" key="6">
    <source>
        <dbReference type="ARBA" id="ARBA00022989"/>
    </source>
</evidence>
<evidence type="ECO:0000256" key="8">
    <source>
        <dbReference type="SAM" id="Phobius"/>
    </source>
</evidence>
<sequence>MLKRILALVKKEFIHLRNDWWLPAFMLFGGVLELMLVGWATSRPINNLPLMVLDHDRSAASRSLVISLENTETFELEAMVGDFQTIEEALERGQITAAIIIPPDFAEEMAASNGSPSLSMILNGAESVPAIAALRATEGVIASLNEKIIIQRLGLSSDEFSGFAPRLRVWFNEALSEALYTTPAEMGLMLEFTTLLFAALAFSREKELGTLEQLLVMPFSSLEIIIGKSIPVIIVAFTDFVLMLSMIHLFFKVPIRGSLPLLFLLAFVYLLVELGKGMVLSVISKTQMQAFLLVMLFGMSDFMFTGYAAPVESMPKALQFFANIVPAHHWLEIIRGILLKGAGMDVLWPHVLALVILGTIIMTFSLSFVRRALD</sequence>
<evidence type="ECO:0000256" key="2">
    <source>
        <dbReference type="ARBA" id="ARBA00007783"/>
    </source>
</evidence>
<evidence type="ECO:0000259" key="9">
    <source>
        <dbReference type="PROSITE" id="PS51012"/>
    </source>
</evidence>
<gene>
    <name evidence="10" type="ORF">H8E29_15245</name>
</gene>
<dbReference type="Gene3D" id="3.40.1710.10">
    <property type="entry name" value="abc type-2 transporter like domain"/>
    <property type="match status" value="1"/>
</dbReference>